<gene>
    <name evidence="2" type="ORF">ASIM_LOCUS13594</name>
</gene>
<feature type="signal peptide" evidence="1">
    <location>
        <begin position="1"/>
        <end position="20"/>
    </location>
</feature>
<reference evidence="2 3" key="2">
    <citation type="submission" date="2018-11" db="EMBL/GenBank/DDBJ databases">
        <authorList>
            <consortium name="Pathogen Informatics"/>
        </authorList>
    </citation>
    <scope>NUCLEOTIDE SEQUENCE [LARGE SCALE GENOMIC DNA]</scope>
</reference>
<proteinExistence type="predicted"/>
<dbReference type="EMBL" id="UYRR01031440">
    <property type="protein sequence ID" value="VDK50111.1"/>
    <property type="molecule type" value="Genomic_DNA"/>
</dbReference>
<evidence type="ECO:0000313" key="3">
    <source>
        <dbReference type="Proteomes" id="UP000267096"/>
    </source>
</evidence>
<dbReference type="Proteomes" id="UP000267096">
    <property type="component" value="Unassembled WGS sequence"/>
</dbReference>
<keyword evidence="1" id="KW-0732">Signal</keyword>
<accession>A0A0M3K042</accession>
<evidence type="ECO:0000313" key="2">
    <source>
        <dbReference type="EMBL" id="VDK50111.1"/>
    </source>
</evidence>
<protein>
    <submittedName>
        <fullName evidence="4">Protein yellow</fullName>
    </submittedName>
</protein>
<sequence>MNVSFLLIFVLIRFAHPLCSETSLCIERIRRLVAEPRRFWFGEQWKLVSYGFRNFRIFPFHSLGGRLFRVKTYQAAFLQNLRLYPRVTFRTQPGTYRACDHDFVVDKPGRSIIEVDPDMEPVEPFNIRYLPDIRWPGISRNDTFIILITDAGFGTLNFVAYDYPKNSKVLQHYKPSENFRPLVNPLVVIVFQQAPKRDYGNLKITDGSELFNLPKFMIDNALESEHKNTILSDLVGMNIVMVSADAYSIEKQRIRAIVDNCHSLIQQKLRKDNRWSFVNAFPLSEMDTSLSVDYQQPAVSYEVCCEQIDLWDMWLPLDPLGDGNLPSLVVHNEPRVSAIRIPQNNANYQRSARDFVGVVLFDYSYSLVLFDPDRAFLHWLIIDIPSASLAASSINDGKTVGCVLSLSLR</sequence>
<reference evidence="4" key="1">
    <citation type="submission" date="2017-02" db="UniProtKB">
        <authorList>
            <consortium name="WormBaseParasite"/>
        </authorList>
    </citation>
    <scope>IDENTIFICATION</scope>
</reference>
<evidence type="ECO:0000313" key="4">
    <source>
        <dbReference type="WBParaSite" id="ASIM_0001416601-mRNA-1"/>
    </source>
</evidence>
<organism evidence="4">
    <name type="scientific">Anisakis simplex</name>
    <name type="common">Herring worm</name>
    <dbReference type="NCBI Taxonomy" id="6269"/>
    <lineage>
        <taxon>Eukaryota</taxon>
        <taxon>Metazoa</taxon>
        <taxon>Ecdysozoa</taxon>
        <taxon>Nematoda</taxon>
        <taxon>Chromadorea</taxon>
        <taxon>Rhabditida</taxon>
        <taxon>Spirurina</taxon>
        <taxon>Ascaridomorpha</taxon>
        <taxon>Ascaridoidea</taxon>
        <taxon>Anisakidae</taxon>
        <taxon>Anisakis</taxon>
        <taxon>Anisakis simplex complex</taxon>
    </lineage>
</organism>
<dbReference type="OrthoDB" id="2506647at2759"/>
<dbReference type="WBParaSite" id="ASIM_0001416601-mRNA-1">
    <property type="protein sequence ID" value="ASIM_0001416601-mRNA-1"/>
    <property type="gene ID" value="ASIM_0001416601"/>
</dbReference>
<name>A0A0M3K042_ANISI</name>
<evidence type="ECO:0000256" key="1">
    <source>
        <dbReference type="SAM" id="SignalP"/>
    </source>
</evidence>
<keyword evidence="3" id="KW-1185">Reference proteome</keyword>
<feature type="chain" id="PRO_5043121127" evidence="1">
    <location>
        <begin position="21"/>
        <end position="409"/>
    </location>
</feature>
<dbReference type="AlphaFoldDB" id="A0A0M3K042"/>